<dbReference type="AlphaFoldDB" id="A0A8R2FCE9"/>
<reference evidence="3" key="1">
    <citation type="submission" date="2010-06" db="EMBL/GenBank/DDBJ databases">
        <authorList>
            <person name="Jiang H."/>
            <person name="Abraham K."/>
            <person name="Ali S."/>
            <person name="Alsbrooks S.L."/>
            <person name="Anim B.N."/>
            <person name="Anosike U.S."/>
            <person name="Attaway T."/>
            <person name="Bandaranaike D.P."/>
            <person name="Battles P.K."/>
            <person name="Bell S.N."/>
            <person name="Bell A.V."/>
            <person name="Beltran B."/>
            <person name="Bickham C."/>
            <person name="Bustamante Y."/>
            <person name="Caleb T."/>
            <person name="Canada A."/>
            <person name="Cardenas V."/>
            <person name="Carter K."/>
            <person name="Chacko J."/>
            <person name="Chandrabose M.N."/>
            <person name="Chavez D."/>
            <person name="Chavez A."/>
            <person name="Chen L."/>
            <person name="Chu H.-S."/>
            <person name="Claassen K.J."/>
            <person name="Cockrell R."/>
            <person name="Collins M."/>
            <person name="Cooper J.A."/>
            <person name="Cree A."/>
            <person name="Curry S.M."/>
            <person name="Da Y."/>
            <person name="Dao M.D."/>
            <person name="Das B."/>
            <person name="Davila M.-L."/>
            <person name="Davy-Carroll L."/>
            <person name="Denson S."/>
            <person name="Dinh H."/>
            <person name="Ebong V.E."/>
            <person name="Edwards J.R."/>
            <person name="Egan A."/>
            <person name="El-Daye J."/>
            <person name="Escobedo L."/>
            <person name="Fernandez S."/>
            <person name="Fernando P.R."/>
            <person name="Flagg N."/>
            <person name="Forbes L.D."/>
            <person name="Fowler R.G."/>
            <person name="Fu Q."/>
            <person name="Gabisi R.A."/>
            <person name="Ganer J."/>
            <person name="Garbino Pronczuk A."/>
            <person name="Garcia R.M."/>
            <person name="Garner T."/>
            <person name="Garrett T.E."/>
            <person name="Gonzalez D.A."/>
            <person name="Hamid H."/>
            <person name="Hawkins E.S."/>
            <person name="Hirani K."/>
            <person name="Hogues M.E."/>
            <person name="Hollins B."/>
            <person name="Hsiao C.-H."/>
            <person name="Jabil R."/>
            <person name="James M.L."/>
            <person name="Jhangiani S.N."/>
            <person name="Johnson B."/>
            <person name="Johnson Q."/>
            <person name="Joshi V."/>
            <person name="Kalu J.B."/>
            <person name="Kam C."/>
            <person name="Kashfia A."/>
            <person name="Keebler J."/>
            <person name="Kisamo H."/>
            <person name="Kovar C.L."/>
            <person name="Lago L.A."/>
            <person name="Lai C.-Y."/>
            <person name="Laidlaw J."/>
            <person name="Lara F."/>
            <person name="Le T.-K."/>
            <person name="Lee S.L."/>
            <person name="Legall F.H."/>
            <person name="Lemon S.J."/>
            <person name="Lewis L.R."/>
            <person name="Li B."/>
            <person name="Liu Y."/>
            <person name="Liu Y.-S."/>
            <person name="Lopez J."/>
            <person name="Lozado R.J."/>
            <person name="Lu J."/>
            <person name="Madu R.C."/>
            <person name="Maheshwari M."/>
            <person name="Maheshwari R."/>
            <person name="Malloy K."/>
            <person name="Martinez E."/>
            <person name="Mathew T."/>
            <person name="Mercado I.C."/>
            <person name="Mercado C."/>
            <person name="Meyer B."/>
            <person name="Montgomery K."/>
            <person name="Morgan M.B."/>
            <person name="Munidasa M."/>
            <person name="Nazareth L.V."/>
            <person name="Nelson J."/>
            <person name="Ng B.M."/>
            <person name="Nguyen N.B."/>
            <person name="Nguyen P.Q."/>
            <person name="Nguyen T."/>
            <person name="Obregon M."/>
            <person name="Okwuonu G.O."/>
            <person name="Onwere C.G."/>
            <person name="Orozco G."/>
            <person name="Parra A."/>
            <person name="Patel S."/>
            <person name="Patil S."/>
            <person name="Perez A."/>
            <person name="Perez Y."/>
            <person name="Pham C."/>
            <person name="Primus E.L."/>
            <person name="Pu L.-L."/>
            <person name="Puazo M."/>
            <person name="Qin X."/>
            <person name="Quiroz J.B."/>
            <person name="Reese J."/>
            <person name="Richards S."/>
            <person name="Rives C.M."/>
            <person name="Robberts R."/>
            <person name="Ruiz S.J."/>
            <person name="Ruiz M.J."/>
            <person name="Santibanez J."/>
            <person name="Schneider B.W."/>
            <person name="Sisson I."/>
            <person name="Smith M."/>
            <person name="Sodergren E."/>
            <person name="Song X.-Z."/>
            <person name="Song B.B."/>
            <person name="Summersgill H."/>
            <person name="Thelus R."/>
            <person name="Thornton R.D."/>
            <person name="Trejos Z.Y."/>
            <person name="Usmani K."/>
            <person name="Vattathil S."/>
            <person name="Villasana D."/>
            <person name="Walker D.L."/>
            <person name="Wang S."/>
            <person name="Wang K."/>
            <person name="White C.S."/>
            <person name="Williams A.C."/>
            <person name="Williamson J."/>
            <person name="Wilson K."/>
            <person name="Woghiren I.O."/>
            <person name="Woodworth J.R."/>
            <person name="Worley K.C."/>
            <person name="Wright R.A."/>
            <person name="Wu W."/>
            <person name="Young L."/>
            <person name="Zhang L."/>
            <person name="Zhang J."/>
            <person name="Zhu Y."/>
            <person name="Muzny D.M."/>
            <person name="Weinstock G."/>
            <person name="Gibbs R.A."/>
        </authorList>
    </citation>
    <scope>NUCLEOTIDE SEQUENCE [LARGE SCALE GENOMIC DNA]</scope>
    <source>
        <strain evidence="3">LSR1</strain>
    </source>
</reference>
<protein>
    <recommendedName>
        <fullName evidence="4">Peptidase aspartic putative domain-containing protein</fullName>
    </recommendedName>
</protein>
<keyword evidence="3" id="KW-1185">Reference proteome</keyword>
<evidence type="ECO:0000313" key="2">
    <source>
        <dbReference type="EnsemblMetazoa" id="XP_008188615.1"/>
    </source>
</evidence>
<name>A0A8R2FCE9_ACYPI</name>
<accession>A0A8R2FCE9</accession>
<dbReference type="EnsemblMetazoa" id="XM_008190393.1">
    <property type="protein sequence ID" value="XP_008188615.1"/>
    <property type="gene ID" value="LOC103310908"/>
</dbReference>
<dbReference type="PANTHER" id="PTHR47331:SF1">
    <property type="entry name" value="GAG-LIKE PROTEIN"/>
    <property type="match status" value="1"/>
</dbReference>
<dbReference type="GeneID" id="103310908"/>
<feature type="region of interest" description="Disordered" evidence="1">
    <location>
        <begin position="102"/>
        <end position="124"/>
    </location>
</feature>
<dbReference type="OrthoDB" id="6628072at2759"/>
<feature type="compositionally biased region" description="Low complexity" evidence="1">
    <location>
        <begin position="106"/>
        <end position="118"/>
    </location>
</feature>
<sequence>MVLEDSEKKVLGDLKRRRGVVKASLTRVQTFVNKFNPRDDPISLLEFRQEELPQINRKFDSVQCEIELIDVDNFAEAEKDREEFENAYFAIRSELQQIINAEKSPNTSINNTSSSTTNGHTQSARLPPIALPSFSGNIQEWESYFDCFKAMVHNDNNCPPAQKFSHLRSTLSGQALDVIKGLPMTENNYKEAIKKLQQRYDNKSLVIQSHIRAILDCHQVESASGMQLQILHSNVSAHVAALAALDQPTQHWDAWLVTVVLRKLDKSTNQDWQFRRPNTDLPTYAELESFLMNRCIALESNERLIVSSERDKDSIAASDLRMKKSYQSNNSKKGIFISAEKPIKCPCCSDEHKLYACNKFKEMAIGDRVTFVRESRLCFNCLTPNHMATVCRSTYSCRICRRNHNTLLHFEKSTAPTERVEGQAQQLDVQKQPNSSQDSNISAAASFVDGSEQGYVFLSTALILAGDRFGKSEKLQSRKSSLPVSGIGESRVQALSYVEVSIQSRLRNYRVKLVCYVLPTIVSKLPACPNPSKGWQIPEELLFDLADPCFYNPGSVDLLIGGGVFFDITSTTTVTKTI</sequence>
<evidence type="ECO:0008006" key="4">
    <source>
        <dbReference type="Google" id="ProtNLM"/>
    </source>
</evidence>
<reference evidence="2" key="2">
    <citation type="submission" date="2022-06" db="UniProtKB">
        <authorList>
            <consortium name="EnsemblMetazoa"/>
        </authorList>
    </citation>
    <scope>IDENTIFICATION</scope>
</reference>
<dbReference type="PANTHER" id="PTHR47331">
    <property type="entry name" value="PHD-TYPE DOMAIN-CONTAINING PROTEIN"/>
    <property type="match status" value="1"/>
</dbReference>
<dbReference type="KEGG" id="api:103310908"/>
<evidence type="ECO:0000313" key="3">
    <source>
        <dbReference type="Proteomes" id="UP000007819"/>
    </source>
</evidence>
<dbReference type="RefSeq" id="XP_008188615.1">
    <property type="nucleotide sequence ID" value="XM_008190393.1"/>
</dbReference>
<organism evidence="2 3">
    <name type="scientific">Acyrthosiphon pisum</name>
    <name type="common">Pea aphid</name>
    <dbReference type="NCBI Taxonomy" id="7029"/>
    <lineage>
        <taxon>Eukaryota</taxon>
        <taxon>Metazoa</taxon>
        <taxon>Ecdysozoa</taxon>
        <taxon>Arthropoda</taxon>
        <taxon>Hexapoda</taxon>
        <taxon>Insecta</taxon>
        <taxon>Pterygota</taxon>
        <taxon>Neoptera</taxon>
        <taxon>Paraneoptera</taxon>
        <taxon>Hemiptera</taxon>
        <taxon>Sternorrhyncha</taxon>
        <taxon>Aphidomorpha</taxon>
        <taxon>Aphidoidea</taxon>
        <taxon>Aphididae</taxon>
        <taxon>Macrosiphini</taxon>
        <taxon>Acyrthosiphon</taxon>
    </lineage>
</organism>
<dbReference type="Proteomes" id="UP000007819">
    <property type="component" value="Unassembled WGS sequence"/>
</dbReference>
<evidence type="ECO:0000256" key="1">
    <source>
        <dbReference type="SAM" id="MobiDB-lite"/>
    </source>
</evidence>
<proteinExistence type="predicted"/>
<dbReference type="InterPro" id="IPR005312">
    <property type="entry name" value="DUF1759"/>
</dbReference>
<dbReference type="Pfam" id="PF03564">
    <property type="entry name" value="DUF1759"/>
    <property type="match status" value="1"/>
</dbReference>